<dbReference type="AlphaFoldDB" id="A0A6P7FMM6"/>
<evidence type="ECO:0000256" key="11">
    <source>
        <dbReference type="ARBA" id="ARBA00023180"/>
    </source>
</evidence>
<dbReference type="GO" id="GO:0005044">
    <property type="term" value="F:scavenger receptor activity"/>
    <property type="evidence" value="ECO:0007669"/>
    <property type="project" value="TreeGrafter"/>
</dbReference>
<evidence type="ECO:0000256" key="1">
    <source>
        <dbReference type="ARBA" id="ARBA00004236"/>
    </source>
</evidence>
<reference evidence="14" key="1">
    <citation type="submission" date="2025-08" db="UniProtKB">
        <authorList>
            <consortium name="RefSeq"/>
        </authorList>
    </citation>
    <scope>IDENTIFICATION</scope>
    <source>
        <tissue evidence="14">Whole insect</tissue>
    </source>
</reference>
<dbReference type="OrthoDB" id="10024078at2759"/>
<keyword evidence="7 13" id="KW-1133">Transmembrane helix</keyword>
<evidence type="ECO:0000256" key="8">
    <source>
        <dbReference type="ARBA" id="ARBA00023136"/>
    </source>
</evidence>
<dbReference type="RefSeq" id="XP_028134248.1">
    <property type="nucleotide sequence ID" value="XM_028278447.1"/>
</dbReference>
<dbReference type="GO" id="GO:0005737">
    <property type="term" value="C:cytoplasm"/>
    <property type="evidence" value="ECO:0007669"/>
    <property type="project" value="TreeGrafter"/>
</dbReference>
<keyword evidence="5 13" id="KW-0812">Transmembrane</keyword>
<evidence type="ECO:0000256" key="12">
    <source>
        <dbReference type="ARBA" id="ARBA00040645"/>
    </source>
</evidence>
<sequence>MRFEFDKEASGIYSDDTVVTILNSMYYSVLLKIEDTQPEAMGIVEPALPSIFGENDGMFTKVKVKDYLFEGLKFCEDEGKSGGFAAVMFCKQVIGKLSESKNLRLENKTVLFANLYYKNNTHLGRFTVKSGQKNREEAGILTLYNEKDYISTWAGGKSTCNKIGGVTTVFPANIKPDMEFVSYAEDICRSVGLTYDSDEVVKGLKGLKFVAKNDTFSSTKKDNLCFCLNKTKTFDGNQTGCAKDGITDLTTCTGGPVMVSFPHLLYGDKEYQETVIGMEANTLKHQSFIILEELSGLPLYAAQRIQFNMFLRPVEGMESLANMSKALMPLIWVEESLIIEDKYIGLLQESLFKTLSTVNILKWFVIVIGVACLLISALTLIYRQAP</sequence>
<comment type="similarity">
    <text evidence="2">Belongs to the CD36 family.</text>
</comment>
<evidence type="ECO:0000256" key="13">
    <source>
        <dbReference type="SAM" id="Phobius"/>
    </source>
</evidence>
<dbReference type="GO" id="GO:0007608">
    <property type="term" value="P:sensory perception of smell"/>
    <property type="evidence" value="ECO:0007669"/>
    <property type="project" value="UniProtKB-KW"/>
</dbReference>
<organism evidence="14">
    <name type="scientific">Diabrotica virgifera virgifera</name>
    <name type="common">western corn rootworm</name>
    <dbReference type="NCBI Taxonomy" id="50390"/>
    <lineage>
        <taxon>Eukaryota</taxon>
        <taxon>Metazoa</taxon>
        <taxon>Ecdysozoa</taxon>
        <taxon>Arthropoda</taxon>
        <taxon>Hexapoda</taxon>
        <taxon>Insecta</taxon>
        <taxon>Pterygota</taxon>
        <taxon>Neoptera</taxon>
        <taxon>Endopterygota</taxon>
        <taxon>Coleoptera</taxon>
        <taxon>Polyphaga</taxon>
        <taxon>Cucujiformia</taxon>
        <taxon>Chrysomeloidea</taxon>
        <taxon>Chrysomelidae</taxon>
        <taxon>Galerucinae</taxon>
        <taxon>Diabroticina</taxon>
        <taxon>Diabroticites</taxon>
        <taxon>Diabrotica</taxon>
    </lineage>
</organism>
<dbReference type="InterPro" id="IPR002159">
    <property type="entry name" value="CD36_fam"/>
</dbReference>
<keyword evidence="9" id="KW-1015">Disulfide bond</keyword>
<dbReference type="GO" id="GO:0005886">
    <property type="term" value="C:plasma membrane"/>
    <property type="evidence" value="ECO:0007669"/>
    <property type="project" value="UniProtKB-SubCell"/>
</dbReference>
<dbReference type="PANTHER" id="PTHR11923:SF109">
    <property type="entry name" value="SENSORY NEURON MEMBRANE PROTEIN 2"/>
    <property type="match status" value="1"/>
</dbReference>
<dbReference type="Pfam" id="PF01130">
    <property type="entry name" value="CD36"/>
    <property type="match status" value="1"/>
</dbReference>
<evidence type="ECO:0000256" key="3">
    <source>
        <dbReference type="ARBA" id="ARBA00022475"/>
    </source>
</evidence>
<keyword evidence="11" id="KW-0325">Glycoprotein</keyword>
<keyword evidence="4" id="KW-0716">Sensory transduction</keyword>
<dbReference type="InParanoid" id="A0A6P7FMM6"/>
<proteinExistence type="inferred from homology"/>
<name>A0A6P7FMM6_DIAVI</name>
<evidence type="ECO:0000256" key="5">
    <source>
        <dbReference type="ARBA" id="ARBA00022692"/>
    </source>
</evidence>
<evidence type="ECO:0000256" key="9">
    <source>
        <dbReference type="ARBA" id="ARBA00023157"/>
    </source>
</evidence>
<protein>
    <recommendedName>
        <fullName evidence="12">Sensory neuron membrane protein 2</fullName>
    </recommendedName>
</protein>
<evidence type="ECO:0000256" key="6">
    <source>
        <dbReference type="ARBA" id="ARBA00022725"/>
    </source>
</evidence>
<keyword evidence="10" id="KW-0675">Receptor</keyword>
<evidence type="ECO:0000256" key="7">
    <source>
        <dbReference type="ARBA" id="ARBA00022989"/>
    </source>
</evidence>
<comment type="subcellular location">
    <subcellularLocation>
        <location evidence="1">Cell membrane</location>
    </subcellularLocation>
</comment>
<dbReference type="PANTHER" id="PTHR11923">
    <property type="entry name" value="SCAVENGER RECEPTOR CLASS B TYPE-1 SR-B1"/>
    <property type="match status" value="1"/>
</dbReference>
<feature type="transmembrane region" description="Helical" evidence="13">
    <location>
        <begin position="360"/>
        <end position="382"/>
    </location>
</feature>
<keyword evidence="8 13" id="KW-0472">Membrane</keyword>
<evidence type="ECO:0000313" key="14">
    <source>
        <dbReference type="RefSeq" id="XP_028134248.1"/>
    </source>
</evidence>
<evidence type="ECO:0000256" key="10">
    <source>
        <dbReference type="ARBA" id="ARBA00023170"/>
    </source>
</evidence>
<gene>
    <name evidence="14" type="primary">LOC114329374</name>
</gene>
<keyword evidence="3" id="KW-1003">Cell membrane</keyword>
<evidence type="ECO:0000256" key="4">
    <source>
        <dbReference type="ARBA" id="ARBA00022606"/>
    </source>
</evidence>
<evidence type="ECO:0000256" key="2">
    <source>
        <dbReference type="ARBA" id="ARBA00010532"/>
    </source>
</evidence>
<keyword evidence="6" id="KW-0552">Olfaction</keyword>
<accession>A0A6P7FMM6</accession>